<dbReference type="GO" id="GO:0046872">
    <property type="term" value="F:metal ion binding"/>
    <property type="evidence" value="ECO:0007669"/>
    <property type="project" value="UniProtKB-KW"/>
</dbReference>
<dbReference type="RefSeq" id="WP_144013557.1">
    <property type="nucleotide sequence ID" value="NZ_VKDK01000010.1"/>
</dbReference>
<accession>A0A553FW98</accession>
<evidence type="ECO:0000256" key="5">
    <source>
        <dbReference type="RuleBase" id="RU003512"/>
    </source>
</evidence>
<dbReference type="PRINTS" id="PR00691">
    <property type="entry name" value="ADHESINB"/>
</dbReference>
<evidence type="ECO:0000256" key="4">
    <source>
        <dbReference type="ARBA" id="ARBA00022729"/>
    </source>
</evidence>
<dbReference type="NCBIfam" id="NF038134">
    <property type="entry name" value="choice_anch_M"/>
    <property type="match status" value="1"/>
</dbReference>
<dbReference type="PANTHER" id="PTHR42953">
    <property type="entry name" value="HIGH-AFFINITY ZINC UPTAKE SYSTEM PROTEIN ZNUA-RELATED"/>
    <property type="match status" value="1"/>
</dbReference>
<dbReference type="InterPro" id="IPR006128">
    <property type="entry name" value="Lipoprotein_PsaA-like"/>
</dbReference>
<keyword evidence="2 5" id="KW-0813">Transport</keyword>
<dbReference type="NCBIfam" id="TIGR03772">
    <property type="entry name" value="anch_rpt_subst"/>
    <property type="match status" value="1"/>
</dbReference>
<feature type="signal peptide" evidence="6">
    <location>
        <begin position="1"/>
        <end position="31"/>
    </location>
</feature>
<evidence type="ECO:0000313" key="7">
    <source>
        <dbReference type="EMBL" id="TRX61517.1"/>
    </source>
</evidence>
<keyword evidence="8" id="KW-1185">Reference proteome</keyword>
<organism evidence="7 8">
    <name type="scientific">Corynebacterium hiratae</name>
    <dbReference type="NCBI Taxonomy" id="3139423"/>
    <lineage>
        <taxon>Bacteria</taxon>
        <taxon>Bacillati</taxon>
        <taxon>Actinomycetota</taxon>
        <taxon>Actinomycetes</taxon>
        <taxon>Mycobacteriales</taxon>
        <taxon>Corynebacteriaceae</taxon>
        <taxon>Corynebacterium</taxon>
    </lineage>
</organism>
<dbReference type="PROSITE" id="PS51257">
    <property type="entry name" value="PROKAR_LIPOPROTEIN"/>
    <property type="match status" value="1"/>
</dbReference>
<dbReference type="InterPro" id="IPR022435">
    <property type="entry name" value="Surface-anchored_actinobac"/>
</dbReference>
<comment type="caution">
    <text evidence="7">The sequence shown here is derived from an EMBL/GenBank/DDBJ whole genome shotgun (WGS) entry which is preliminary data.</text>
</comment>
<dbReference type="PRINTS" id="PR00690">
    <property type="entry name" value="ADHESNFAMILY"/>
</dbReference>
<dbReference type="InterPro" id="IPR006129">
    <property type="entry name" value="AdhesinB"/>
</dbReference>
<sequence length="499" mass="53359">MPHGVRTRTPHIALLSAVLIGASTLSGCASTASGDDAKLKVVATTPILGDVAKHVAGDDAAVTTLIPAGKDPHTFEPSLRSVRDVANADVLLANGFLLEPQNLLKTLRESSDVPVTEVADQASTRGARLVPLVENVALDAVWLGLRVRNAPPGTTSVTMSLLDAEGPGDVAAYVVSTFGTPEALFNTADGLDERDDSTALPANAHTHVSWAFTKPGIYRLTFGATDSSPKEFTVAVGVQPPDGMTSLDAGHVDITADLSTGELDLEDQGEGFDPRTTALSIPNSTLQQIPPDPAYRFLGRPGEETYLLPQAVLGKHIHGEVDPHLWHNAANGISYAEVIAEQLAVADPSHGAEYRERAQDYIEQLHNADGEVRRLIEDIPERNRHLVTPHHGYAYLEQGYGLDIAGFVTPNPAIEPSPRDVIALRRTLENLRLPAVFVEPTQQASADVIREAAESLGIAVCPIYGDTLDDTVPTYLDLLRFNAHSLNRCLGSTTKETHV</sequence>
<protein>
    <submittedName>
        <fullName evidence="7">Anchored repeat ABC transporter, substrate-binding protein</fullName>
    </submittedName>
</protein>
<dbReference type="GO" id="GO:0007155">
    <property type="term" value="P:cell adhesion"/>
    <property type="evidence" value="ECO:0007669"/>
    <property type="project" value="InterPro"/>
</dbReference>
<name>A0A553FW98_9CORY</name>
<dbReference type="Proteomes" id="UP000320443">
    <property type="component" value="Unassembled WGS sequence"/>
</dbReference>
<reference evidence="7 8" key="1">
    <citation type="submission" date="2019-07" db="EMBL/GenBank/DDBJ databases">
        <title>Draft genome of C. aurimucosum strain 2274.</title>
        <authorList>
            <person name="Pacheco L.G.C."/>
            <person name="Aguiar E.R.G.R."/>
            <person name="Santos C.S."/>
            <person name="Rocha D.J.P.G."/>
            <person name="Sant'Anna L.O."/>
            <person name="Mattos-Guaraldi A.L."/>
            <person name="Santos L.S."/>
        </authorList>
    </citation>
    <scope>NUCLEOTIDE SEQUENCE [LARGE SCALE GENOMIC DNA]</scope>
    <source>
        <strain evidence="7 8">2274</strain>
    </source>
</reference>
<gene>
    <name evidence="7" type="ORF">FNY97_07490</name>
</gene>
<dbReference type="InterPro" id="IPR022434">
    <property type="entry name" value="ABC_LPXTG_lipo_actinobac"/>
</dbReference>
<dbReference type="NCBIfam" id="TIGR03769">
    <property type="entry name" value="P_ac_wall_RPT"/>
    <property type="match status" value="1"/>
</dbReference>
<comment type="similarity">
    <text evidence="5">Belongs to the bacterial solute-binding protein 9 family.</text>
</comment>
<dbReference type="Pfam" id="PF01297">
    <property type="entry name" value="ZnuA"/>
    <property type="match status" value="2"/>
</dbReference>
<comment type="subcellular location">
    <subcellularLocation>
        <location evidence="1">Cell envelope</location>
    </subcellularLocation>
</comment>
<dbReference type="EMBL" id="VKDK01000010">
    <property type="protein sequence ID" value="TRX61517.1"/>
    <property type="molecule type" value="Genomic_DNA"/>
</dbReference>
<keyword evidence="4 6" id="KW-0732">Signal</keyword>
<dbReference type="InterPro" id="IPR006127">
    <property type="entry name" value="ZnuA-like"/>
</dbReference>
<dbReference type="AlphaFoldDB" id="A0A553FW98"/>
<dbReference type="Gene3D" id="3.40.50.1980">
    <property type="entry name" value="Nitrogenase molybdenum iron protein domain"/>
    <property type="match status" value="2"/>
</dbReference>
<dbReference type="SUPFAM" id="SSF53807">
    <property type="entry name" value="Helical backbone' metal receptor"/>
    <property type="match status" value="1"/>
</dbReference>
<evidence type="ECO:0000313" key="8">
    <source>
        <dbReference type="Proteomes" id="UP000320443"/>
    </source>
</evidence>
<evidence type="ECO:0000256" key="3">
    <source>
        <dbReference type="ARBA" id="ARBA00022723"/>
    </source>
</evidence>
<dbReference type="GO" id="GO:0030313">
    <property type="term" value="C:cell envelope"/>
    <property type="evidence" value="ECO:0007669"/>
    <property type="project" value="UniProtKB-SubCell"/>
</dbReference>
<evidence type="ECO:0000256" key="1">
    <source>
        <dbReference type="ARBA" id="ARBA00004196"/>
    </source>
</evidence>
<evidence type="ECO:0000256" key="2">
    <source>
        <dbReference type="ARBA" id="ARBA00022448"/>
    </source>
</evidence>
<feature type="chain" id="PRO_5039246676" evidence="6">
    <location>
        <begin position="32"/>
        <end position="499"/>
    </location>
</feature>
<proteinExistence type="inferred from homology"/>
<keyword evidence="3" id="KW-0479">Metal-binding</keyword>
<dbReference type="InterPro" id="IPR050492">
    <property type="entry name" value="Bact_metal-bind_prot9"/>
</dbReference>
<dbReference type="GO" id="GO:0030001">
    <property type="term" value="P:metal ion transport"/>
    <property type="evidence" value="ECO:0007669"/>
    <property type="project" value="InterPro"/>
</dbReference>
<dbReference type="PANTHER" id="PTHR42953:SF1">
    <property type="entry name" value="METAL-BINDING PROTEIN HI_0362-RELATED"/>
    <property type="match status" value="1"/>
</dbReference>
<evidence type="ECO:0000256" key="6">
    <source>
        <dbReference type="SAM" id="SignalP"/>
    </source>
</evidence>